<feature type="region of interest" description="Disordered" evidence="1">
    <location>
        <begin position="158"/>
        <end position="188"/>
    </location>
</feature>
<dbReference type="RefSeq" id="XP_004342812.1">
    <property type="nucleotide sequence ID" value="XM_004342763.1"/>
</dbReference>
<organism evidence="2 3">
    <name type="scientific">Acanthamoeba castellanii (strain ATCC 30010 / Neff)</name>
    <dbReference type="NCBI Taxonomy" id="1257118"/>
    <lineage>
        <taxon>Eukaryota</taxon>
        <taxon>Amoebozoa</taxon>
        <taxon>Discosea</taxon>
        <taxon>Longamoebia</taxon>
        <taxon>Centramoebida</taxon>
        <taxon>Acanthamoebidae</taxon>
        <taxon>Acanthamoeba</taxon>
    </lineage>
</organism>
<keyword evidence="3" id="KW-1185">Reference proteome</keyword>
<name>L8H580_ACACF</name>
<evidence type="ECO:0000256" key="1">
    <source>
        <dbReference type="SAM" id="MobiDB-lite"/>
    </source>
</evidence>
<dbReference type="AlphaFoldDB" id="L8H580"/>
<reference evidence="2 3" key="1">
    <citation type="journal article" date="2013" name="Genome Biol.">
        <title>Genome of Acanthamoeba castellanii highlights extensive lateral gene transfer and early evolution of tyrosine kinase signaling.</title>
        <authorList>
            <person name="Clarke M."/>
            <person name="Lohan A.J."/>
            <person name="Liu B."/>
            <person name="Lagkouvardos I."/>
            <person name="Roy S."/>
            <person name="Zafar N."/>
            <person name="Bertelli C."/>
            <person name="Schilde C."/>
            <person name="Kianianmomeni A."/>
            <person name="Burglin T.R."/>
            <person name="Frech C."/>
            <person name="Turcotte B."/>
            <person name="Kopec K.O."/>
            <person name="Synnott J.M."/>
            <person name="Choo C."/>
            <person name="Paponov I."/>
            <person name="Finkler A."/>
            <person name="Soon Heng Tan C."/>
            <person name="Hutchins A.P."/>
            <person name="Weinmeier T."/>
            <person name="Rattei T."/>
            <person name="Chu J.S."/>
            <person name="Gimenez G."/>
            <person name="Irimia M."/>
            <person name="Rigden D.J."/>
            <person name="Fitzpatrick D.A."/>
            <person name="Lorenzo-Morales J."/>
            <person name="Bateman A."/>
            <person name="Chiu C.H."/>
            <person name="Tang P."/>
            <person name="Hegemann P."/>
            <person name="Fromm H."/>
            <person name="Raoult D."/>
            <person name="Greub G."/>
            <person name="Miranda-Saavedra D."/>
            <person name="Chen N."/>
            <person name="Nash P."/>
            <person name="Ginger M.L."/>
            <person name="Horn M."/>
            <person name="Schaap P."/>
            <person name="Caler L."/>
            <person name="Loftus B."/>
        </authorList>
    </citation>
    <scope>NUCLEOTIDE SEQUENCE [LARGE SCALE GENOMIC DNA]</scope>
    <source>
        <strain evidence="2 3">Neff</strain>
    </source>
</reference>
<dbReference type="KEGG" id="acan:ACA1_338970"/>
<dbReference type="Proteomes" id="UP000011083">
    <property type="component" value="Unassembled WGS sequence"/>
</dbReference>
<protein>
    <submittedName>
        <fullName evidence="2">Uncharacterized protein</fullName>
    </submittedName>
</protein>
<dbReference type="GeneID" id="14921253"/>
<evidence type="ECO:0000313" key="3">
    <source>
        <dbReference type="Proteomes" id="UP000011083"/>
    </source>
</evidence>
<dbReference type="VEuPathDB" id="AmoebaDB:ACA1_338970"/>
<accession>L8H580</accession>
<gene>
    <name evidence="2" type="ORF">ACA1_338970</name>
</gene>
<proteinExistence type="predicted"/>
<dbReference type="EMBL" id="KB007919">
    <property type="protein sequence ID" value="ELR20397.1"/>
    <property type="molecule type" value="Genomic_DNA"/>
</dbReference>
<evidence type="ECO:0000313" key="2">
    <source>
        <dbReference type="EMBL" id="ELR20397.1"/>
    </source>
</evidence>
<sequence length="188" mass="19915">MEKSVVDGGFADITDVPDNMPGDAEGLVISTLARAAFQAVRRVIGRSFGLVDNESVQNTSAMLKNISIHFRSVLAIHVLYDTTDVKSAAVKAFVEDVTLLGYAAAKEVEVERHRPSATAEAEAAVEAEPLAAETSIQPQKMAEFFAKIATNYCRATKANSEGSANVEALGDESSTADEEAALSPIEVP</sequence>